<protein>
    <submittedName>
        <fullName evidence="1">Uncharacterized protein</fullName>
    </submittedName>
</protein>
<dbReference type="Proteomes" id="UP000018886">
    <property type="component" value="Segment"/>
</dbReference>
<proteinExistence type="predicted"/>
<accession>V9SI75</accession>
<sequence>MKTPISKGWVYLAVVAATALTLWGTYSLGSSSGEAHVQQQWDAKKAEDLLAIQKVRDEQSTAEARHRAEMSTIQTELANVEARHRTELDSLTVQFTDRLRLSEGRANVYQRQAQGGTVERNRLASHAAELDRSLEEGRRLVAELRATVGLRDEQVKSLAAQIRADRELIK</sequence>
<name>V9SI75_9CAUD</name>
<evidence type="ECO:0000313" key="2">
    <source>
        <dbReference type="Proteomes" id="UP000018886"/>
    </source>
</evidence>
<organism evidence="1 2">
    <name type="scientific">Achromobacter phage JWDelta</name>
    <dbReference type="NCBI Taxonomy" id="1416008"/>
    <lineage>
        <taxon>Viruses</taxon>
        <taxon>Duplodnaviria</taxon>
        <taxon>Heunggongvirae</taxon>
        <taxon>Uroviricota</taxon>
        <taxon>Caudoviricetes</taxon>
        <taxon>Schitoviridae</taxon>
        <taxon>Rothmandenesvirinae</taxon>
        <taxon>Jwalphavirus</taxon>
        <taxon>Jwalphavirus jwalpha</taxon>
    </lineage>
</organism>
<gene>
    <name evidence="1" type="ORF">JJJA_0075</name>
</gene>
<reference evidence="1 2" key="1">
    <citation type="journal article" date="2014" name="Virol. J.">
        <title>First genome sequences of Achromobacter phages reveal new members of the N4 family.</title>
        <authorList>
            <person name="Wittmann J."/>
            <person name="Dreiseikelmann B."/>
            <person name="Rohde M."/>
            <person name="Meier-Kolthoff J.P."/>
            <person name="Bunk B."/>
            <person name="Rohde C."/>
        </authorList>
    </citation>
    <scope>NUCLEOTIDE SEQUENCE [LARGE SCALE GENOMIC DNA]</scope>
</reference>
<dbReference type="EMBL" id="KF787094">
    <property type="protein sequence ID" value="AHC56591.1"/>
    <property type="molecule type" value="Genomic_DNA"/>
</dbReference>
<evidence type="ECO:0000313" key="1">
    <source>
        <dbReference type="EMBL" id="AHC56591.1"/>
    </source>
</evidence>